<keyword evidence="3" id="KW-0507">mRNA processing</keyword>
<evidence type="ECO:0000313" key="10">
    <source>
        <dbReference type="EMBL" id="KAK0426244.1"/>
    </source>
</evidence>
<dbReference type="SUPFAM" id="SSF50998">
    <property type="entry name" value="Quinoprotein alcohol dehydrogenase-like"/>
    <property type="match status" value="1"/>
</dbReference>
<dbReference type="GO" id="GO:0000462">
    <property type="term" value="P:maturation of SSU-rRNA from tricistronic rRNA transcript (SSU-rRNA, 5.8S rRNA, LSU-rRNA)"/>
    <property type="evidence" value="ECO:0007669"/>
    <property type="project" value="InterPro"/>
</dbReference>
<evidence type="ECO:0000259" key="8">
    <source>
        <dbReference type="PROSITE" id="PS51025"/>
    </source>
</evidence>
<evidence type="ECO:0000256" key="1">
    <source>
        <dbReference type="ARBA" id="ARBA00004123"/>
    </source>
</evidence>
<dbReference type="PANTHER" id="PTHR44163">
    <property type="entry name" value="U3 SMALL NUCLEOLAR RNA-ASSOCIATED PROTEIN 4 HOMOLOG"/>
    <property type="match status" value="1"/>
</dbReference>
<evidence type="ECO:0000256" key="7">
    <source>
        <dbReference type="SAM" id="MobiDB-lite"/>
    </source>
</evidence>
<dbReference type="GO" id="GO:0006397">
    <property type="term" value="P:mRNA processing"/>
    <property type="evidence" value="ECO:0007669"/>
    <property type="project" value="UniProtKB-KW"/>
</dbReference>
<feature type="region of interest" description="Disordered" evidence="7">
    <location>
        <begin position="1457"/>
        <end position="1610"/>
    </location>
</feature>
<dbReference type="InterPro" id="IPR002483">
    <property type="entry name" value="PWI_dom"/>
</dbReference>
<feature type="compositionally biased region" description="Low complexity" evidence="7">
    <location>
        <begin position="1464"/>
        <end position="1477"/>
    </location>
</feature>
<dbReference type="GO" id="GO:0034455">
    <property type="term" value="C:t-UTP complex"/>
    <property type="evidence" value="ECO:0007669"/>
    <property type="project" value="TreeGrafter"/>
</dbReference>
<dbReference type="CDD" id="cd08045">
    <property type="entry name" value="HFD_TAF4"/>
    <property type="match status" value="1"/>
</dbReference>
<dbReference type="Gene3D" id="1.20.120.1110">
    <property type="entry name" value="TAFH/NHR1 domain"/>
    <property type="match status" value="1"/>
</dbReference>
<comment type="caution">
    <text evidence="10">The sequence shown here is derived from an EMBL/GenBank/DDBJ whole genome shotgun (WGS) entry which is preliminary data.</text>
</comment>
<dbReference type="PROSITE" id="PS51025">
    <property type="entry name" value="PWI"/>
    <property type="match status" value="1"/>
</dbReference>
<name>A0AA39MA77_9BILA</name>
<dbReference type="GO" id="GO:0032040">
    <property type="term" value="C:small-subunit processome"/>
    <property type="evidence" value="ECO:0007669"/>
    <property type="project" value="TreeGrafter"/>
</dbReference>
<dbReference type="InterPro" id="IPR011047">
    <property type="entry name" value="Quinoprotein_ADH-like_sf"/>
</dbReference>
<feature type="compositionally biased region" description="Basic residues" evidence="7">
    <location>
        <begin position="1526"/>
        <end position="1541"/>
    </location>
</feature>
<dbReference type="Pfam" id="PF05236">
    <property type="entry name" value="TAF4"/>
    <property type="match status" value="1"/>
</dbReference>
<dbReference type="Proteomes" id="UP001175271">
    <property type="component" value="Unassembled WGS sequence"/>
</dbReference>
<evidence type="ECO:0000313" key="11">
    <source>
        <dbReference type="Proteomes" id="UP001175271"/>
    </source>
</evidence>
<proteinExistence type="inferred from homology"/>
<feature type="domain" description="PWI" evidence="8">
    <location>
        <begin position="1335"/>
        <end position="1434"/>
    </location>
</feature>
<dbReference type="InterPro" id="IPR037249">
    <property type="entry name" value="TAFH/NHR1_dom_sf"/>
</dbReference>
<evidence type="ECO:0000256" key="5">
    <source>
        <dbReference type="ARBA" id="ARBA00023163"/>
    </source>
</evidence>
<dbReference type="GO" id="GO:0005669">
    <property type="term" value="C:transcription factor TFIID complex"/>
    <property type="evidence" value="ECO:0007669"/>
    <property type="project" value="InterPro"/>
</dbReference>
<dbReference type="InterPro" id="IPR036483">
    <property type="entry name" value="PWI_dom_sf"/>
</dbReference>
<dbReference type="InterPro" id="IPR046351">
    <property type="entry name" value="UTP4"/>
</dbReference>
<keyword evidence="11" id="KW-1185">Reference proteome</keyword>
<feature type="domain" description="TAFH" evidence="9">
    <location>
        <begin position="818"/>
        <end position="917"/>
    </location>
</feature>
<dbReference type="InterPro" id="IPR015943">
    <property type="entry name" value="WD40/YVTN_repeat-like_dom_sf"/>
</dbReference>
<keyword evidence="5" id="KW-0804">Transcription</keyword>
<dbReference type="SUPFAM" id="SSF158553">
    <property type="entry name" value="TAFH domain-like"/>
    <property type="match status" value="1"/>
</dbReference>
<comment type="subcellular location">
    <subcellularLocation>
        <location evidence="1">Nucleus</location>
    </subcellularLocation>
</comment>
<evidence type="ECO:0000256" key="2">
    <source>
        <dbReference type="ARBA" id="ARBA00006178"/>
    </source>
</evidence>
<evidence type="ECO:0008006" key="12">
    <source>
        <dbReference type="Google" id="ProtNLM"/>
    </source>
</evidence>
<dbReference type="InterPro" id="IPR001680">
    <property type="entry name" value="WD40_rpt"/>
</dbReference>
<dbReference type="SUPFAM" id="SSF101233">
    <property type="entry name" value="PWI domain"/>
    <property type="match status" value="1"/>
</dbReference>
<dbReference type="SMART" id="SM00320">
    <property type="entry name" value="WD40"/>
    <property type="match status" value="5"/>
</dbReference>
<dbReference type="Pfam" id="PF01480">
    <property type="entry name" value="PWI"/>
    <property type="match status" value="1"/>
</dbReference>
<feature type="region of interest" description="Disordered" evidence="7">
    <location>
        <begin position="993"/>
        <end position="1073"/>
    </location>
</feature>
<sequence length="1610" mass="178860">MEENLVVEECGLYRAHGFTTGAMAISEKLGKLSVVRKLDSVSKKKIALNILEFWNVFECPNIFLERQIPFDGISIEAVTWKSDLVFCACTDGSVYIVSPYLSKKQRVQVCPSALWCCTSSPHSEEVFFGSDSGFVFAIGFNEDNVPIARRVLHVGMDHRIMSIACSFKNNGLKLAVGMVDRIEIHSIVSAGAVPLDPIHIDIPRQNEKKATIVWTLHFLNNHVLISGDSQGKVTFWNSNNGASYKIIPSHQADILCLAVGNNDTIFVSGVDHRIQAISGLTGGEKQFDWSTVGQRLIHEIDVRSMATYGMWLISGGAEHHLTLSNPHINVQTPPTSKYSVPRHGNFMLFTHPQYVEIWNRGTSGVQSKHSSNRVPLSAGPTKLAQLYLPKSGFITSAVMSESGRFVAVAGADSMLIYEVNLSKDRGKAKKTTTEPVKVCTTVPDVSVTAMYMTSKFCYYASGDFDIRRFMFASKKRTTLVESQGSSVLRTLVVSIDDTVAVALNCRSQLILFGNLYTAKSEDAESKIPTYRSIDLNTVPIDCRFLTNDVKSVIVLNASSKFSLTCVDLATGAQIGSALTANGLFPSKDQKIRDMVVAFSDISPDNQTIVTSSSGGYVIISDLLQKERTVLYEPTQSKYRSKCPARPFWSENSTATTSQVPSQNISFASIKEELPYYSSPSPSQLQPQSIEDDIGGAVRYGVPSTSSAAVLTVNMNGSVSQAQPMAVSSGSMNGNVPSMTSTVPPGQMQASGVPNGMKQIHIQHQYIPSHQQQISAVGGPVPHGTMQQHMTAAASGNVPSRPPSEIHSQLQQHSIPAMQSDVQATTKCARFFRTLIQLSNQPDHQQNAESVTNLVREVIVGEIRVEQFTSRLQQALGSKAQPHLKPFLEKTLPALRERMQQSELILEGINLNHIAGIRPLSDHSGSTFSSPESMPGSVSNGQKIVAQSRTAACGMPGNVQFVQHQPATHLIKTDGSGQIVQRIQSVGVNGTLSPASALSTPPPNCVSGSSLPGVKMEPAEPATPASISSHNEELVAPASCAPGPPIASSQLAPQTSTATCAPAASGPPPEQIQTKPFTNYQMLNQYRVLAFDVLLSRIRHAMPEAVHGTSNGVGQSVLPADDHALTLLAQAAEYRLRKVLTHLSTTAEHRSEQLRSNSNYRQLDDHRRQLKFMEEMDKLEHERRENREKEALIRMSKSKGKDKDTLEKAKQIQHADQMAARNRDANAAAMAALSGTKKRRLEDPLDQSIGHGISMSLPTNRPRTKRVLTKDFMLVLSQDKFMKDSELRLRSTVEEYAVPAHHGIAIVDMGDAGFYRGTNSDQDIRFTDKEKKLLKSMKFENNLEAKVDLQRVNIEVIKPWITARLNELLGVEDEVLVEYVFSLLEDQNLNPKIMQINLTGFLNARRSREFMGELWELLNEAQQTDDGIPPSILEKKMKEMKQSGAVKTEIKTEPEDCDWKNRYDSLTGGRYGTTSSSSRPEEGRRYRDRGDDERFRDRRINEPRSRDRHADDDRDKARRRDRDRRDRSRTKSRSPARRRRRESRSPQASRSHRRRSASPDRATDSRDKRRRNEDRKERRHSRSPRRDSSVDRHRNDKHKKDKQSRRDKDRD</sequence>
<feature type="compositionally biased region" description="Polar residues" evidence="7">
    <location>
        <begin position="1046"/>
        <end position="1058"/>
    </location>
</feature>
<dbReference type="EMBL" id="JAUCMV010000001">
    <property type="protein sequence ID" value="KAK0426244.1"/>
    <property type="molecule type" value="Genomic_DNA"/>
</dbReference>
<reference evidence="10" key="1">
    <citation type="submission" date="2023-06" db="EMBL/GenBank/DDBJ databases">
        <title>Genomic analysis of the entomopathogenic nematode Steinernema hermaphroditum.</title>
        <authorList>
            <person name="Schwarz E.M."/>
            <person name="Heppert J.K."/>
            <person name="Baniya A."/>
            <person name="Schwartz H.T."/>
            <person name="Tan C.-H."/>
            <person name="Antoshechkin I."/>
            <person name="Sternberg P.W."/>
            <person name="Goodrich-Blair H."/>
            <person name="Dillman A.R."/>
        </authorList>
    </citation>
    <scope>NUCLEOTIDE SEQUENCE</scope>
    <source>
        <strain evidence="10">PS9179</strain>
        <tissue evidence="10">Whole animal</tissue>
    </source>
</reference>
<evidence type="ECO:0000256" key="3">
    <source>
        <dbReference type="ARBA" id="ARBA00022664"/>
    </source>
</evidence>
<evidence type="ECO:0000259" key="9">
    <source>
        <dbReference type="PROSITE" id="PS51119"/>
    </source>
</evidence>
<feature type="compositionally biased region" description="Basic and acidic residues" evidence="7">
    <location>
        <begin position="1556"/>
        <end position="1575"/>
    </location>
</feature>
<keyword evidence="4" id="KW-0805">Transcription regulation</keyword>
<dbReference type="GO" id="GO:0003723">
    <property type="term" value="F:RNA binding"/>
    <property type="evidence" value="ECO:0007669"/>
    <property type="project" value="TreeGrafter"/>
</dbReference>
<dbReference type="InterPro" id="IPR003894">
    <property type="entry name" value="TAFH_NHR1"/>
</dbReference>
<keyword evidence="6" id="KW-0539">Nucleus</keyword>
<dbReference type="GO" id="GO:0006352">
    <property type="term" value="P:DNA-templated transcription initiation"/>
    <property type="evidence" value="ECO:0007669"/>
    <property type="project" value="InterPro"/>
</dbReference>
<organism evidence="10 11">
    <name type="scientific">Steinernema hermaphroditum</name>
    <dbReference type="NCBI Taxonomy" id="289476"/>
    <lineage>
        <taxon>Eukaryota</taxon>
        <taxon>Metazoa</taxon>
        <taxon>Ecdysozoa</taxon>
        <taxon>Nematoda</taxon>
        <taxon>Chromadorea</taxon>
        <taxon>Rhabditida</taxon>
        <taxon>Tylenchina</taxon>
        <taxon>Panagrolaimomorpha</taxon>
        <taxon>Strongyloidoidea</taxon>
        <taxon>Steinernematidae</taxon>
        <taxon>Steinernema</taxon>
    </lineage>
</organism>
<dbReference type="PROSITE" id="PS51119">
    <property type="entry name" value="TAFH"/>
    <property type="match status" value="1"/>
</dbReference>
<evidence type="ECO:0000256" key="4">
    <source>
        <dbReference type="ARBA" id="ARBA00023015"/>
    </source>
</evidence>
<accession>A0AA39MA77</accession>
<gene>
    <name evidence="10" type="ORF">QR680_009603</name>
</gene>
<dbReference type="Pfam" id="PF07531">
    <property type="entry name" value="TAFH"/>
    <property type="match status" value="1"/>
</dbReference>
<comment type="similarity">
    <text evidence="2">Belongs to the TAF4 family.</text>
</comment>
<feature type="compositionally biased region" description="Basic and acidic residues" evidence="7">
    <location>
        <begin position="1478"/>
        <end position="1525"/>
    </location>
</feature>
<dbReference type="GO" id="GO:0030686">
    <property type="term" value="C:90S preribosome"/>
    <property type="evidence" value="ECO:0007669"/>
    <property type="project" value="InterPro"/>
</dbReference>
<dbReference type="InterPro" id="IPR007900">
    <property type="entry name" value="TAF4_C"/>
</dbReference>
<dbReference type="Gene3D" id="2.130.10.10">
    <property type="entry name" value="YVTN repeat-like/Quinoprotein amine dehydrogenase"/>
    <property type="match status" value="1"/>
</dbReference>
<protein>
    <recommendedName>
        <fullName evidence="12">PWI domain-containing protein</fullName>
    </recommendedName>
</protein>
<dbReference type="SMART" id="SM00311">
    <property type="entry name" value="PWI"/>
    <property type="match status" value="1"/>
</dbReference>
<feature type="compositionally biased region" description="Basic and acidic residues" evidence="7">
    <location>
        <begin position="1583"/>
        <end position="1593"/>
    </location>
</feature>
<evidence type="ECO:0000256" key="6">
    <source>
        <dbReference type="ARBA" id="ARBA00023242"/>
    </source>
</evidence>
<dbReference type="PANTHER" id="PTHR44163:SF1">
    <property type="entry name" value="U3 SMALL NUCLEOLAR RNA-ASSOCIATED PROTEIN 4 HOMOLOG"/>
    <property type="match status" value="1"/>
</dbReference>
<dbReference type="Gene3D" id="1.20.1390.10">
    <property type="entry name" value="PWI domain"/>
    <property type="match status" value="1"/>
</dbReference>
<dbReference type="SMART" id="SM00549">
    <property type="entry name" value="TAFH"/>
    <property type="match status" value="1"/>
</dbReference>